<evidence type="ECO:0000256" key="3">
    <source>
        <dbReference type="ARBA" id="ARBA00012103"/>
    </source>
</evidence>
<evidence type="ECO:0000259" key="9">
    <source>
        <dbReference type="Pfam" id="PF00288"/>
    </source>
</evidence>
<organism evidence="10">
    <name type="scientific">marine sediment metagenome</name>
    <dbReference type="NCBI Taxonomy" id="412755"/>
    <lineage>
        <taxon>unclassified sequences</taxon>
        <taxon>metagenomes</taxon>
        <taxon>ecological metagenomes</taxon>
    </lineage>
</organism>
<dbReference type="EC" id="2.7.1.36" evidence="3"/>
<reference evidence="10" key="1">
    <citation type="journal article" date="2015" name="Nature">
        <title>Complex archaea that bridge the gap between prokaryotes and eukaryotes.</title>
        <authorList>
            <person name="Spang A."/>
            <person name="Saw J.H."/>
            <person name="Jorgensen S.L."/>
            <person name="Zaremba-Niedzwiedzka K."/>
            <person name="Martijn J."/>
            <person name="Lind A.E."/>
            <person name="van Eijk R."/>
            <person name="Schleper C."/>
            <person name="Guy L."/>
            <person name="Ettema T.J."/>
        </authorList>
    </citation>
    <scope>NUCLEOTIDE SEQUENCE</scope>
</reference>
<comment type="similarity">
    <text evidence="2">Belongs to the GHMP kinase family. Mevalonate kinase subfamily.</text>
</comment>
<dbReference type="GO" id="GO:0019287">
    <property type="term" value="P:isopentenyl diphosphate biosynthetic process, mevalonate pathway"/>
    <property type="evidence" value="ECO:0007669"/>
    <property type="project" value="UniProtKB-UniPathway"/>
</dbReference>
<evidence type="ECO:0000256" key="4">
    <source>
        <dbReference type="ARBA" id="ARBA00022679"/>
    </source>
</evidence>
<dbReference type="InterPro" id="IPR006205">
    <property type="entry name" value="Mev_gal_kin"/>
</dbReference>
<dbReference type="PANTHER" id="PTHR43290">
    <property type="entry name" value="MEVALONATE KINASE"/>
    <property type="match status" value="1"/>
</dbReference>
<dbReference type="InterPro" id="IPR006204">
    <property type="entry name" value="GHMP_kinase_N_dom"/>
</dbReference>
<accession>A0A0F9GYE1</accession>
<keyword evidence="5" id="KW-0547">Nucleotide-binding</keyword>
<sequence>MTSKASAPGKVILFGEHFVVYGKKAILATINKRVTVTSEKINENKISIKSDLEELVKPVTESIEKINSPLKPFFYIAKEMLQKFNFDGGINIVVESEIPSGIGLGSSSACCVAGAASISNLFTELSKKNIIDLAIKAEQTIFKDTSGADCTVCTHGGIIEYDKQGGFKKINSQNDFTLIILNSGQTHTTSVTVSKVKDF</sequence>
<name>A0A0F9GYE1_9ZZZZ</name>
<dbReference type="PRINTS" id="PR00959">
    <property type="entry name" value="MEVGALKINASE"/>
</dbReference>
<dbReference type="Pfam" id="PF00288">
    <property type="entry name" value="GHMP_kinases_N"/>
    <property type="match status" value="1"/>
</dbReference>
<evidence type="ECO:0000256" key="5">
    <source>
        <dbReference type="ARBA" id="ARBA00022741"/>
    </source>
</evidence>
<feature type="non-terminal residue" evidence="10">
    <location>
        <position position="199"/>
    </location>
</feature>
<proteinExistence type="inferred from homology"/>
<evidence type="ECO:0000256" key="1">
    <source>
        <dbReference type="ARBA" id="ARBA00004496"/>
    </source>
</evidence>
<dbReference type="AlphaFoldDB" id="A0A0F9GYE1"/>
<keyword evidence="7" id="KW-0067">ATP-binding</keyword>
<comment type="subcellular location">
    <subcellularLocation>
        <location evidence="1">Cytoplasm</location>
    </subcellularLocation>
</comment>
<dbReference type="InterPro" id="IPR006203">
    <property type="entry name" value="GHMP_knse_ATP-bd_CS"/>
</dbReference>
<evidence type="ECO:0000256" key="2">
    <source>
        <dbReference type="ARBA" id="ARBA00006495"/>
    </source>
</evidence>
<dbReference type="InterPro" id="IPR014721">
    <property type="entry name" value="Ribsml_uS5_D2-typ_fold_subgr"/>
</dbReference>
<dbReference type="EMBL" id="LAZR01026632">
    <property type="protein sequence ID" value="KKL68127.1"/>
    <property type="molecule type" value="Genomic_DNA"/>
</dbReference>
<dbReference type="SUPFAM" id="SSF54211">
    <property type="entry name" value="Ribosomal protein S5 domain 2-like"/>
    <property type="match status" value="1"/>
</dbReference>
<dbReference type="UniPathway" id="UPA00057">
    <property type="reaction ID" value="UER00098"/>
</dbReference>
<dbReference type="InterPro" id="IPR020568">
    <property type="entry name" value="Ribosomal_Su5_D2-typ_SF"/>
</dbReference>
<dbReference type="GO" id="GO:0005524">
    <property type="term" value="F:ATP binding"/>
    <property type="evidence" value="ECO:0007669"/>
    <property type="project" value="UniProtKB-KW"/>
</dbReference>
<evidence type="ECO:0000256" key="6">
    <source>
        <dbReference type="ARBA" id="ARBA00022777"/>
    </source>
</evidence>
<dbReference type="PANTHER" id="PTHR43290:SF2">
    <property type="entry name" value="MEVALONATE KINASE"/>
    <property type="match status" value="1"/>
</dbReference>
<evidence type="ECO:0000256" key="7">
    <source>
        <dbReference type="ARBA" id="ARBA00022840"/>
    </source>
</evidence>
<protein>
    <recommendedName>
        <fullName evidence="3">mevalonate kinase</fullName>
        <ecNumber evidence="3">2.7.1.36</ecNumber>
    </recommendedName>
</protein>
<evidence type="ECO:0000313" key="10">
    <source>
        <dbReference type="EMBL" id="KKL68127.1"/>
    </source>
</evidence>
<keyword evidence="6" id="KW-0418">Kinase</keyword>
<keyword evidence="4" id="KW-0808">Transferase</keyword>
<dbReference type="Gene3D" id="3.30.230.10">
    <property type="match status" value="1"/>
</dbReference>
<evidence type="ECO:0000256" key="8">
    <source>
        <dbReference type="ARBA" id="ARBA00029438"/>
    </source>
</evidence>
<comment type="caution">
    <text evidence="10">The sequence shown here is derived from an EMBL/GenBank/DDBJ whole genome shotgun (WGS) entry which is preliminary data.</text>
</comment>
<gene>
    <name evidence="10" type="ORF">LCGC14_2128110</name>
</gene>
<dbReference type="GO" id="GO:0005829">
    <property type="term" value="C:cytosol"/>
    <property type="evidence" value="ECO:0007669"/>
    <property type="project" value="TreeGrafter"/>
</dbReference>
<dbReference type="PROSITE" id="PS00627">
    <property type="entry name" value="GHMP_KINASES_ATP"/>
    <property type="match status" value="1"/>
</dbReference>
<comment type="pathway">
    <text evidence="8">Isoprenoid biosynthesis; isopentenyl diphosphate biosynthesis via mevalonate pathway; isopentenyl diphosphate from (R)-mevalonate: step 1/3.</text>
</comment>
<feature type="domain" description="GHMP kinase N-terminal" evidence="9">
    <location>
        <begin position="76"/>
        <end position="157"/>
    </location>
</feature>
<dbReference type="GO" id="GO:0004496">
    <property type="term" value="F:mevalonate kinase activity"/>
    <property type="evidence" value="ECO:0007669"/>
    <property type="project" value="UniProtKB-EC"/>
</dbReference>